<gene>
    <name evidence="6" type="ORF">TELCIR_01053</name>
</gene>
<sequence>MMPGQAFECSLHYSSQWGMEVFLLFLLVPFVACLGGDLDVPSNVANRSMAIRGTLLCGSKGMKGATVRLFRVYQKDAIDDLSQLLDQKHTLETGYFQLEGTTAKFPTTQTEIDPFVTIHHNCDMDERQTANMGYKRWAIRLPQDYVTTGVKARKVYDFGRVNLQLQYPGEMHDKKFSFND</sequence>
<dbReference type="EMBL" id="KZ345026">
    <property type="protein sequence ID" value="PIO76861.1"/>
    <property type="molecule type" value="Genomic_DNA"/>
</dbReference>
<dbReference type="Pfam" id="PF01060">
    <property type="entry name" value="TTR-52"/>
    <property type="match status" value="1"/>
</dbReference>
<evidence type="ECO:0000313" key="6">
    <source>
        <dbReference type="EMBL" id="PIO76861.1"/>
    </source>
</evidence>
<proteinExistence type="inferred from homology"/>
<keyword evidence="4 5" id="KW-0732">Signal</keyword>
<comment type="similarity">
    <text evidence="2">Belongs to the nematode transthyretin-like family.</text>
</comment>
<reference evidence="6 7" key="1">
    <citation type="submission" date="2015-09" db="EMBL/GenBank/DDBJ databases">
        <title>Draft genome of the parasitic nematode Teladorsagia circumcincta isolate WARC Sus (inbred).</title>
        <authorList>
            <person name="Mitreva M."/>
        </authorList>
    </citation>
    <scope>NUCLEOTIDE SEQUENCE [LARGE SCALE GENOMIC DNA]</scope>
    <source>
        <strain evidence="6 7">S</strain>
    </source>
</reference>
<evidence type="ECO:0000256" key="1">
    <source>
        <dbReference type="ARBA" id="ARBA00004613"/>
    </source>
</evidence>
<dbReference type="InterPro" id="IPR001534">
    <property type="entry name" value="Transthyretin-like"/>
</dbReference>
<dbReference type="GO" id="GO:0005576">
    <property type="term" value="C:extracellular region"/>
    <property type="evidence" value="ECO:0007669"/>
    <property type="project" value="UniProtKB-SubCell"/>
</dbReference>
<dbReference type="AlphaFoldDB" id="A0A2G9V2Z3"/>
<evidence type="ECO:0000313" key="7">
    <source>
        <dbReference type="Proteomes" id="UP000230423"/>
    </source>
</evidence>
<organism evidence="6 7">
    <name type="scientific">Teladorsagia circumcincta</name>
    <name type="common">Brown stomach worm</name>
    <name type="synonym">Ostertagia circumcincta</name>
    <dbReference type="NCBI Taxonomy" id="45464"/>
    <lineage>
        <taxon>Eukaryota</taxon>
        <taxon>Metazoa</taxon>
        <taxon>Ecdysozoa</taxon>
        <taxon>Nematoda</taxon>
        <taxon>Chromadorea</taxon>
        <taxon>Rhabditida</taxon>
        <taxon>Rhabditina</taxon>
        <taxon>Rhabditomorpha</taxon>
        <taxon>Strongyloidea</taxon>
        <taxon>Trichostrongylidae</taxon>
        <taxon>Teladorsagia</taxon>
    </lineage>
</organism>
<evidence type="ECO:0000256" key="5">
    <source>
        <dbReference type="SAM" id="SignalP"/>
    </source>
</evidence>
<evidence type="ECO:0000256" key="4">
    <source>
        <dbReference type="ARBA" id="ARBA00022729"/>
    </source>
</evidence>
<dbReference type="OrthoDB" id="5811720at2759"/>
<dbReference type="PANTHER" id="PTHR21700:SF15">
    <property type="entry name" value="TRANSTHYRETIN-LIKE FAMILY PROTEIN"/>
    <property type="match status" value="1"/>
</dbReference>
<evidence type="ECO:0000256" key="2">
    <source>
        <dbReference type="ARBA" id="ARBA00010112"/>
    </source>
</evidence>
<accession>A0A2G9V2Z3</accession>
<name>A0A2G9V2Z3_TELCI</name>
<dbReference type="Gene3D" id="2.60.40.3330">
    <property type="match status" value="1"/>
</dbReference>
<dbReference type="PANTHER" id="PTHR21700">
    <property type="entry name" value="TRANSTHYRETIN-LIKE FAMILY PROTEIN-RELATED"/>
    <property type="match status" value="1"/>
</dbReference>
<dbReference type="GO" id="GO:0009986">
    <property type="term" value="C:cell surface"/>
    <property type="evidence" value="ECO:0007669"/>
    <property type="project" value="InterPro"/>
</dbReference>
<feature type="signal peptide" evidence="5">
    <location>
        <begin position="1"/>
        <end position="33"/>
    </location>
</feature>
<keyword evidence="7" id="KW-1185">Reference proteome</keyword>
<feature type="chain" id="PRO_5013728823" evidence="5">
    <location>
        <begin position="34"/>
        <end position="180"/>
    </location>
</feature>
<protein>
    <submittedName>
        <fullName evidence="6">Transthyretin-like family protein</fullName>
    </submittedName>
</protein>
<evidence type="ECO:0000256" key="3">
    <source>
        <dbReference type="ARBA" id="ARBA00022525"/>
    </source>
</evidence>
<keyword evidence="3" id="KW-0964">Secreted</keyword>
<dbReference type="InterPro" id="IPR038479">
    <property type="entry name" value="Transthyretin-like_sf"/>
</dbReference>
<comment type="subcellular location">
    <subcellularLocation>
        <location evidence="1">Secreted</location>
    </subcellularLocation>
</comment>
<dbReference type="Proteomes" id="UP000230423">
    <property type="component" value="Unassembled WGS sequence"/>
</dbReference>